<organism evidence="13 14">
    <name type="scientific">Sporothrix brasiliensis 5110</name>
    <dbReference type="NCBI Taxonomy" id="1398154"/>
    <lineage>
        <taxon>Eukaryota</taxon>
        <taxon>Fungi</taxon>
        <taxon>Dikarya</taxon>
        <taxon>Ascomycota</taxon>
        <taxon>Pezizomycotina</taxon>
        <taxon>Sordariomycetes</taxon>
        <taxon>Sordariomycetidae</taxon>
        <taxon>Ophiostomatales</taxon>
        <taxon>Ophiostomataceae</taxon>
        <taxon>Sporothrix</taxon>
    </lineage>
</organism>
<evidence type="ECO:0000256" key="6">
    <source>
        <dbReference type="ARBA" id="ARBA00022833"/>
    </source>
</evidence>
<dbReference type="PROSITE" id="PS50157">
    <property type="entry name" value="ZINC_FINGER_C2H2_2"/>
    <property type="match status" value="2"/>
</dbReference>
<feature type="domain" description="C2H2-type" evidence="12">
    <location>
        <begin position="486"/>
        <end position="514"/>
    </location>
</feature>
<keyword evidence="8" id="KW-0804">Transcription</keyword>
<comment type="caution">
    <text evidence="13">The sequence shown here is derived from an EMBL/GenBank/DDBJ whole genome shotgun (WGS) entry which is preliminary data.</text>
</comment>
<evidence type="ECO:0000259" key="12">
    <source>
        <dbReference type="PROSITE" id="PS50157"/>
    </source>
</evidence>
<evidence type="ECO:0000313" key="14">
    <source>
        <dbReference type="Proteomes" id="UP000031575"/>
    </source>
</evidence>
<dbReference type="GeneID" id="63676648"/>
<keyword evidence="4" id="KW-0677">Repeat</keyword>
<dbReference type="SMART" id="SM00355">
    <property type="entry name" value="ZnF_C2H2"/>
    <property type="match status" value="2"/>
</dbReference>
<dbReference type="PROSITE" id="PS00028">
    <property type="entry name" value="ZINC_FINGER_C2H2_1"/>
    <property type="match status" value="2"/>
</dbReference>
<dbReference type="InterPro" id="IPR036236">
    <property type="entry name" value="Znf_C2H2_sf"/>
</dbReference>
<dbReference type="FunFam" id="3.30.160.60:FF:000141">
    <property type="entry name" value="C2H2 zinc finger protein"/>
    <property type="match status" value="1"/>
</dbReference>
<dbReference type="VEuPathDB" id="FungiDB:SPBR_03436"/>
<dbReference type="PANTHER" id="PTHR40626">
    <property type="entry name" value="MIP31509P"/>
    <property type="match status" value="1"/>
</dbReference>
<feature type="compositionally biased region" description="Low complexity" evidence="11">
    <location>
        <begin position="439"/>
        <end position="452"/>
    </location>
</feature>
<evidence type="ECO:0000256" key="5">
    <source>
        <dbReference type="ARBA" id="ARBA00022771"/>
    </source>
</evidence>
<evidence type="ECO:0000256" key="10">
    <source>
        <dbReference type="PROSITE-ProRule" id="PRU00042"/>
    </source>
</evidence>
<evidence type="ECO:0000313" key="13">
    <source>
        <dbReference type="EMBL" id="KIH95137.1"/>
    </source>
</evidence>
<dbReference type="EMBL" id="AWTV01000002">
    <property type="protein sequence ID" value="KIH95137.1"/>
    <property type="molecule type" value="Genomic_DNA"/>
</dbReference>
<dbReference type="GO" id="GO:0000978">
    <property type="term" value="F:RNA polymerase II cis-regulatory region sequence-specific DNA binding"/>
    <property type="evidence" value="ECO:0007669"/>
    <property type="project" value="InterPro"/>
</dbReference>
<dbReference type="FunFam" id="3.30.160.60:FF:000464">
    <property type="entry name" value="Zinc finger and SCAN domain containing 25"/>
    <property type="match status" value="1"/>
</dbReference>
<feature type="region of interest" description="Disordered" evidence="11">
    <location>
        <begin position="589"/>
        <end position="616"/>
    </location>
</feature>
<dbReference type="GO" id="GO:0000785">
    <property type="term" value="C:chromatin"/>
    <property type="evidence" value="ECO:0007669"/>
    <property type="project" value="TreeGrafter"/>
</dbReference>
<proteinExistence type="inferred from homology"/>
<dbReference type="GO" id="GO:0008270">
    <property type="term" value="F:zinc ion binding"/>
    <property type="evidence" value="ECO:0007669"/>
    <property type="project" value="UniProtKB-KW"/>
</dbReference>
<keyword evidence="5 10" id="KW-0863">Zinc-finger</keyword>
<feature type="compositionally biased region" description="Low complexity" evidence="11">
    <location>
        <begin position="52"/>
        <end position="79"/>
    </location>
</feature>
<accession>A0A0C2JDZ7</accession>
<name>A0A0C2JDZ7_9PEZI</name>
<dbReference type="GO" id="GO:0005634">
    <property type="term" value="C:nucleus"/>
    <property type="evidence" value="ECO:0007669"/>
    <property type="project" value="UniProtKB-SubCell"/>
</dbReference>
<dbReference type="Proteomes" id="UP000031575">
    <property type="component" value="Unassembled WGS sequence"/>
</dbReference>
<dbReference type="InterPro" id="IPR051059">
    <property type="entry name" value="VerF-like"/>
</dbReference>
<keyword evidence="7" id="KW-0805">Transcription regulation</keyword>
<evidence type="ECO:0000256" key="7">
    <source>
        <dbReference type="ARBA" id="ARBA00023015"/>
    </source>
</evidence>
<dbReference type="AlphaFoldDB" id="A0A0C2JDZ7"/>
<evidence type="ECO:0000256" key="3">
    <source>
        <dbReference type="ARBA" id="ARBA00022723"/>
    </source>
</evidence>
<dbReference type="SUPFAM" id="SSF57667">
    <property type="entry name" value="beta-beta-alpha zinc fingers"/>
    <property type="match status" value="1"/>
</dbReference>
<dbReference type="GO" id="GO:0000981">
    <property type="term" value="F:DNA-binding transcription factor activity, RNA polymerase II-specific"/>
    <property type="evidence" value="ECO:0007669"/>
    <property type="project" value="InterPro"/>
</dbReference>
<feature type="compositionally biased region" description="Basic and acidic residues" evidence="11">
    <location>
        <begin position="599"/>
        <end position="608"/>
    </location>
</feature>
<evidence type="ECO:0000256" key="11">
    <source>
        <dbReference type="SAM" id="MobiDB-lite"/>
    </source>
</evidence>
<dbReference type="Gene3D" id="3.30.160.60">
    <property type="entry name" value="Classic Zinc Finger"/>
    <property type="match status" value="2"/>
</dbReference>
<feature type="domain" description="C2H2-type" evidence="12">
    <location>
        <begin position="515"/>
        <end position="537"/>
    </location>
</feature>
<sequence length="616" mass="65112">MESVIAKPMAPAAYYIYTPEQTDARRHGAFIPQQPQQQPQAAYYYMMPATPTYSRPNSSSSQQQQPQPQPQQVLMSQPQAPKSFPHGAAAPFPAAAFIVGSNARRSVAGPTGKPTIMLETDFDVDGHGLRLPSTPPLSSTASSAIGSPSACDMLATPLNPMFSGLDSFEAAKDTANAVDVAAEQFNAAAWSTCASPPFTPVFVQGQSQSVKGLAPTGGLATPAALTSDLLSVSACPSLSPSPSPYARSVASEQGNDFCDPRNLTVSGSEGSLSPTFSAIQTSLSPAADAEDDFNLKQEHAPSSPLAATPAPVAADFIPSNLSVLEEFPDLESEDDFVNTLVNLGTEFSSASSIASADLSLRSRASSSVTAHSEIEFFDSWESTSFDSSESHPSKRQRTSSGSFLAMSTVPESDAESAAAASDTTEAAATEAHEPKEAEAPAGEAVAASGESATPEEEESTESVAAPVPTNRRGRKQSLTEDPSKIFACDLCNRRFRRQEHLKRHYRSLHTHDKPFNCHECGKKFSRSDNLAQHARTHGAGAMVMNVFDEADMVAAVAGGYMPHMMYPGHPAAMGGDDYSGMGRVLFQVASEVPGSASEHSSDDSSEGQKKKRKRTD</sequence>
<evidence type="ECO:0000256" key="1">
    <source>
        <dbReference type="ARBA" id="ARBA00004123"/>
    </source>
</evidence>
<evidence type="ECO:0000256" key="2">
    <source>
        <dbReference type="ARBA" id="ARBA00006991"/>
    </source>
</evidence>
<feature type="region of interest" description="Disordered" evidence="11">
    <location>
        <begin position="382"/>
        <end position="479"/>
    </location>
</feature>
<keyword evidence="3" id="KW-0479">Metal-binding</keyword>
<evidence type="ECO:0000256" key="9">
    <source>
        <dbReference type="ARBA" id="ARBA00023242"/>
    </source>
</evidence>
<protein>
    <submittedName>
        <fullName evidence="13">C2h2 transcription factor</fullName>
    </submittedName>
</protein>
<dbReference type="PANTHER" id="PTHR40626:SF11">
    <property type="entry name" value="ZINC FINGER PROTEIN YPR022C"/>
    <property type="match status" value="1"/>
</dbReference>
<gene>
    <name evidence="13" type="ORF">SPBR_03436</name>
</gene>
<dbReference type="Pfam" id="PF00096">
    <property type="entry name" value="zf-C2H2"/>
    <property type="match status" value="2"/>
</dbReference>
<keyword evidence="14" id="KW-1185">Reference proteome</keyword>
<dbReference type="RefSeq" id="XP_040623147.1">
    <property type="nucleotide sequence ID" value="XM_040761727.1"/>
</dbReference>
<evidence type="ECO:0000256" key="4">
    <source>
        <dbReference type="ARBA" id="ARBA00022737"/>
    </source>
</evidence>
<keyword evidence="6" id="KW-0862">Zinc</keyword>
<dbReference type="HOGENOM" id="CLU_030977_1_0_1"/>
<feature type="compositionally biased region" description="Low complexity" evidence="11">
    <location>
        <begin position="415"/>
        <end position="429"/>
    </location>
</feature>
<feature type="region of interest" description="Disordered" evidence="11">
    <location>
        <begin position="52"/>
        <end position="86"/>
    </location>
</feature>
<reference evidence="13 14" key="1">
    <citation type="journal article" date="2014" name="BMC Genomics">
        <title>Comparative genomics of the major fungal agents of human and animal Sporotrichosis: Sporothrix schenckii and Sporothrix brasiliensis.</title>
        <authorList>
            <person name="Teixeira M.M."/>
            <person name="de Almeida L.G."/>
            <person name="Kubitschek-Barreira P."/>
            <person name="Alves F.L."/>
            <person name="Kioshima E.S."/>
            <person name="Abadio A.K."/>
            <person name="Fernandes L."/>
            <person name="Derengowski L.S."/>
            <person name="Ferreira K.S."/>
            <person name="Souza R.C."/>
            <person name="Ruiz J.C."/>
            <person name="de Andrade N.C."/>
            <person name="Paes H.C."/>
            <person name="Nicola A.M."/>
            <person name="Albuquerque P."/>
            <person name="Gerber A.L."/>
            <person name="Martins V.P."/>
            <person name="Peconick L.D."/>
            <person name="Neto A.V."/>
            <person name="Chaucanez C.B."/>
            <person name="Silva P.A."/>
            <person name="Cunha O.L."/>
            <person name="de Oliveira F.F."/>
            <person name="dos Santos T.C."/>
            <person name="Barros A.L."/>
            <person name="Soares M.A."/>
            <person name="de Oliveira L.M."/>
            <person name="Marini M.M."/>
            <person name="Villalobos-Duno H."/>
            <person name="Cunha M.M."/>
            <person name="de Hoog S."/>
            <person name="da Silveira J.F."/>
            <person name="Henrissat B."/>
            <person name="Nino-Vega G.A."/>
            <person name="Cisalpino P.S."/>
            <person name="Mora-Montes H.M."/>
            <person name="Almeida S.R."/>
            <person name="Stajich J.E."/>
            <person name="Lopes-Bezerra L.M."/>
            <person name="Vasconcelos A.T."/>
            <person name="Felipe M.S."/>
        </authorList>
    </citation>
    <scope>NUCLEOTIDE SEQUENCE [LARGE SCALE GENOMIC DNA]</scope>
    <source>
        <strain evidence="13 14">5110</strain>
    </source>
</reference>
<evidence type="ECO:0000256" key="8">
    <source>
        <dbReference type="ARBA" id="ARBA00023163"/>
    </source>
</evidence>
<comment type="subcellular location">
    <subcellularLocation>
        <location evidence="1">Nucleus</location>
    </subcellularLocation>
</comment>
<dbReference type="OrthoDB" id="654211at2759"/>
<comment type="similarity">
    <text evidence="2">Belongs to the krueppel C2H2-type zinc-finger protein family.</text>
</comment>
<keyword evidence="9" id="KW-0539">Nucleus</keyword>
<dbReference type="InterPro" id="IPR013087">
    <property type="entry name" value="Znf_C2H2_type"/>
</dbReference>